<evidence type="ECO:0000313" key="1">
    <source>
        <dbReference type="EMBL" id="KAF2622408.1"/>
    </source>
</evidence>
<evidence type="ECO:0000313" key="2">
    <source>
        <dbReference type="Proteomes" id="UP000799754"/>
    </source>
</evidence>
<dbReference type="Proteomes" id="UP000799754">
    <property type="component" value="Unassembled WGS sequence"/>
</dbReference>
<reference evidence="1" key="1">
    <citation type="journal article" date="2020" name="Stud. Mycol.">
        <title>101 Dothideomycetes genomes: a test case for predicting lifestyles and emergence of pathogens.</title>
        <authorList>
            <person name="Haridas S."/>
            <person name="Albert R."/>
            <person name="Binder M."/>
            <person name="Bloem J."/>
            <person name="Labutti K."/>
            <person name="Salamov A."/>
            <person name="Andreopoulos B."/>
            <person name="Baker S."/>
            <person name="Barry K."/>
            <person name="Bills G."/>
            <person name="Bluhm B."/>
            <person name="Cannon C."/>
            <person name="Castanera R."/>
            <person name="Culley D."/>
            <person name="Daum C."/>
            <person name="Ezra D."/>
            <person name="Gonzalez J."/>
            <person name="Henrissat B."/>
            <person name="Kuo A."/>
            <person name="Liang C."/>
            <person name="Lipzen A."/>
            <person name="Lutzoni F."/>
            <person name="Magnuson J."/>
            <person name="Mondo S."/>
            <person name="Nolan M."/>
            <person name="Ohm R."/>
            <person name="Pangilinan J."/>
            <person name="Park H.-J."/>
            <person name="Ramirez L."/>
            <person name="Alfaro M."/>
            <person name="Sun H."/>
            <person name="Tritt A."/>
            <person name="Yoshinaga Y."/>
            <person name="Zwiers L.-H."/>
            <person name="Turgeon B."/>
            <person name="Goodwin S."/>
            <person name="Spatafora J."/>
            <person name="Crous P."/>
            <person name="Grigoriev I."/>
        </authorList>
    </citation>
    <scope>NUCLEOTIDE SEQUENCE</scope>
    <source>
        <strain evidence="1">CBS 525.71</strain>
    </source>
</reference>
<proteinExistence type="predicted"/>
<organism evidence="1 2">
    <name type="scientific">Macroventuria anomochaeta</name>
    <dbReference type="NCBI Taxonomy" id="301207"/>
    <lineage>
        <taxon>Eukaryota</taxon>
        <taxon>Fungi</taxon>
        <taxon>Dikarya</taxon>
        <taxon>Ascomycota</taxon>
        <taxon>Pezizomycotina</taxon>
        <taxon>Dothideomycetes</taxon>
        <taxon>Pleosporomycetidae</taxon>
        <taxon>Pleosporales</taxon>
        <taxon>Pleosporineae</taxon>
        <taxon>Didymellaceae</taxon>
        <taxon>Macroventuria</taxon>
    </lineage>
</organism>
<dbReference type="EMBL" id="MU006745">
    <property type="protein sequence ID" value="KAF2622408.1"/>
    <property type="molecule type" value="Genomic_DNA"/>
</dbReference>
<name>A0ACB6RL02_9PLEO</name>
<sequence length="618" mass="68644">MAVTKHPITHHWIKQTLVPFLLYAFASSLPYPADISVQIQRSVDFCFQKPDHPSDGDDLVFERIFMAIMHRYKDLAPDLEMVVDNLEPLAKYLIRRAQLKGPYELLGRPDIGSGAWVKHERVRLSRLALEPEEVKDELRPPVRPPSIPTRQPPAEEDIDPRLVHAQPGHFAAAALSTQLTAEEDSHYRRQNREFEQYHSRRQQQQMYSAATPIQTISSSYTLPGRGPTSAPILFGSLYQRQQQQSQQMLTAASVYTQQQAQQQVTSLLHANPNTQTHPQMQMSQPSTSTFTGGRSAQPYATEQRLSPQPQSAQYPSTQYQPAQYQMARRSEVQQQPAQPTQSTRQYTQPSTQLSRIPFPPKPSLPPQPSPALGQQTHTISSSDFAHLRGTDWSNAAQQRAREIAAKVTAQERDMMAQSIMQRQHSIAQAPTAIVSGKVMYSPTKSAQDTRARPQSAMGYCGASFEPANGGHGATTAGSGLGMALPSNGERAGLPTLEQVRSRYYSSQQQQQQQQQQTSAQYSAMPPPQWQLYSPFMSERPPATAPQHTLGQQMQPLLPLMNGVQVDALQQLQHAACSSDGTSAQSWLDSGLSMPLTGAGETWLKSEEDGGVRMDGMET</sequence>
<protein>
    <submittedName>
        <fullName evidence="1">Uncharacterized protein</fullName>
    </submittedName>
</protein>
<gene>
    <name evidence="1" type="ORF">BU25DRAFT_495130</name>
</gene>
<accession>A0ACB6RL02</accession>
<comment type="caution">
    <text evidence="1">The sequence shown here is derived from an EMBL/GenBank/DDBJ whole genome shotgun (WGS) entry which is preliminary data.</text>
</comment>
<keyword evidence="2" id="KW-1185">Reference proteome</keyword>